<keyword evidence="8 14" id="KW-0227">DNA damage</keyword>
<dbReference type="Gene3D" id="6.10.250.1630">
    <property type="match status" value="1"/>
</dbReference>
<dbReference type="Gene3D" id="3.40.50.10190">
    <property type="entry name" value="BRCT domain"/>
    <property type="match status" value="1"/>
</dbReference>
<dbReference type="PANTHER" id="PTHR45990:SF1">
    <property type="entry name" value="DNA REPAIR PROTEIN REV1"/>
    <property type="match status" value="1"/>
</dbReference>
<dbReference type="FunFam" id="3.40.50.10190:FF:000011">
    <property type="entry name" value="DNA repair protein REV1"/>
    <property type="match status" value="1"/>
</dbReference>
<evidence type="ECO:0000256" key="15">
    <source>
        <dbReference type="PIRSR" id="PIRSR036573-2"/>
    </source>
</evidence>
<sequence length="890" mass="100218">MPLHPFAKQLQEHKFEGEKGEEYEGHEYGDFGDYFRKKLTKLENQFQEYVPVESDLFKDCIIYITGYTRPSAPELRRLINAHGGKICHYLAGKSYATHIVASSLTARKRQEYAKYKVVKPEWIVESINSNKRLPWHDFRTIKTEYNHSISPFAGQNSNAATEDPDKQVVDEQVDQEQVVDEPVVEEPPADQIPVDSKDASIPNILDPKFIEHFYKHSRLHHLSIWKGDLKRRFQKLAAESNQRTSQRALPATSSCRVILHVDFDSFFVAVSLLSHPQLSDRAVCVSSGSHGSSDIASCNYVARKFGVHNGMWMKQARELCPDLIAIPFDFEGYEKASAALYEVLLELKPDLLFPVSVDEALVDVTSLIPRNGSQDEGFQQKVSEFLENLRKEIKSRARVDASIGAGPNVVLAKIALRLAKPNGQKYIPASRALDVIHPLPISHLPGLGYSSVKKLASSKYEITTIGQISSAGQQVMIELLGNKIGTKMYEYSQGIDHTDISVIPSPKSIGVEISWGVRLADAHEVDIFIGNLISELCRRMKVQEICGSQMTAKLYKRHPQAPINPPKFLGHGHCEIYTKSSSVFPLTDQVETLTKIAQALIRSFNCPPTDVRGLGFQITKVSTTGQENTNQGTLNFPKSTTKNTDQLTPQTTPRKRTLTAPRSSGSLTPKKRPMTPDLESSPSKRGPTRAGNAPQFMTVTQQFREVRNKREPKEPKEPEPVDLSVLSSQIDTDVFAELPPEIQREIALQSKRQRKQPNFDPSRGRRSAPTEPARIRDPVISLYKPIEFCGMVDESSIRSKLRNWVRESASNDRRPYREDAENVQRFLITTAAEDQDWGKSKRLADWINKQVALCMGAATNEDILHEWTLLTEIFSDVVRRVLRDTRGITV</sequence>
<dbReference type="GO" id="GO:0003887">
    <property type="term" value="F:DNA-directed DNA polymerase activity"/>
    <property type="evidence" value="ECO:0007669"/>
    <property type="project" value="InterPro"/>
</dbReference>
<dbReference type="Gene3D" id="1.10.150.20">
    <property type="entry name" value="5' to 3' exonuclease, C-terminal subdomain"/>
    <property type="match status" value="1"/>
</dbReference>
<dbReference type="Gene3D" id="3.40.1170.60">
    <property type="match status" value="1"/>
</dbReference>
<keyword evidence="5 14" id="KW-0808">Transferase</keyword>
<proteinExistence type="inferred from homology"/>
<evidence type="ECO:0000256" key="11">
    <source>
        <dbReference type="ARBA" id="ARBA00023204"/>
    </source>
</evidence>
<dbReference type="InterPro" id="IPR017961">
    <property type="entry name" value="DNA_pol_Y-fam_little_finger"/>
</dbReference>
<feature type="binding site" evidence="15">
    <location>
        <position position="359"/>
    </location>
    <ligand>
        <name>Mg(2+)</name>
        <dbReference type="ChEBI" id="CHEBI:18420"/>
        <label>1</label>
    </ligand>
</feature>
<dbReference type="Pfam" id="PF00817">
    <property type="entry name" value="IMS"/>
    <property type="match status" value="1"/>
</dbReference>
<dbReference type="Pfam" id="PF21999">
    <property type="entry name" value="IMS_HHH_1"/>
    <property type="match status" value="1"/>
</dbReference>
<keyword evidence="12 14" id="KW-0539">Nucleus</keyword>
<comment type="similarity">
    <text evidence="2 14">Belongs to the DNA polymerase type-Y family.</text>
</comment>
<dbReference type="SUPFAM" id="SSF52113">
    <property type="entry name" value="BRCT domain"/>
    <property type="match status" value="1"/>
</dbReference>
<dbReference type="EC" id="2.7.7.-" evidence="14"/>
<feature type="binding site" evidence="15">
    <location>
        <position position="358"/>
    </location>
    <ligand>
        <name>Mg(2+)</name>
        <dbReference type="ChEBI" id="CHEBI:18420"/>
        <label>1</label>
    </ligand>
</feature>
<dbReference type="InterPro" id="IPR053848">
    <property type="entry name" value="IMS_HHH_1"/>
</dbReference>
<dbReference type="SUPFAM" id="SSF56672">
    <property type="entry name" value="DNA/RNA polymerases"/>
    <property type="match status" value="1"/>
</dbReference>
<evidence type="ECO:0000256" key="8">
    <source>
        <dbReference type="ARBA" id="ARBA00022763"/>
    </source>
</evidence>
<keyword evidence="6 14" id="KW-0548">Nucleotidyltransferase</keyword>
<dbReference type="InterPro" id="IPR001126">
    <property type="entry name" value="UmuC"/>
</dbReference>
<evidence type="ECO:0000256" key="10">
    <source>
        <dbReference type="ARBA" id="ARBA00023125"/>
    </source>
</evidence>
<dbReference type="InterPro" id="IPR025527">
    <property type="entry name" value="HUWE1/Rev1_UBM"/>
</dbReference>
<dbReference type="GO" id="GO:0017125">
    <property type="term" value="F:deoxycytidyl transferase activity"/>
    <property type="evidence" value="ECO:0007669"/>
    <property type="project" value="TreeGrafter"/>
</dbReference>
<evidence type="ECO:0000256" key="13">
    <source>
        <dbReference type="ARBA" id="ARBA00058985"/>
    </source>
</evidence>
<dbReference type="Pfam" id="PF16589">
    <property type="entry name" value="BRCT_2"/>
    <property type="match status" value="1"/>
</dbReference>
<dbReference type="GO" id="GO:0006281">
    <property type="term" value="P:DNA repair"/>
    <property type="evidence" value="ECO:0007669"/>
    <property type="project" value="UniProtKB-KW"/>
</dbReference>
<dbReference type="PIRSF" id="PIRSF036573">
    <property type="entry name" value="REV1"/>
    <property type="match status" value="1"/>
</dbReference>
<reference evidence="19" key="1">
    <citation type="submission" date="2014-02" db="EMBL/GenBank/DDBJ databases">
        <authorList>
            <person name="Genoscope - CEA"/>
        </authorList>
    </citation>
    <scope>NUCLEOTIDE SEQUENCE</scope>
    <source>
        <strain evidence="19">LS3</strain>
    </source>
</reference>
<dbReference type="SUPFAM" id="SSF100879">
    <property type="entry name" value="Lesion bypass DNA polymerase (Y-family), little finger domain"/>
    <property type="match status" value="1"/>
</dbReference>
<evidence type="ECO:0000256" key="6">
    <source>
        <dbReference type="ARBA" id="ARBA00022695"/>
    </source>
</evidence>
<accession>A0A060TE53</accession>
<keyword evidence="11 14" id="KW-0234">DNA repair</keyword>
<keyword evidence="9 15" id="KW-0460">Magnesium</keyword>
<dbReference type="GO" id="GO:0003684">
    <property type="term" value="F:damaged DNA binding"/>
    <property type="evidence" value="ECO:0007669"/>
    <property type="project" value="UniProtKB-UniRule"/>
</dbReference>
<feature type="region of interest" description="Disordered" evidence="16">
    <location>
        <begin position="748"/>
        <end position="773"/>
    </location>
</feature>
<evidence type="ECO:0000256" key="1">
    <source>
        <dbReference type="ARBA" id="ARBA00004123"/>
    </source>
</evidence>
<dbReference type="FunFam" id="3.30.1490.100:FF:000001">
    <property type="entry name" value="DNA repair protein REV1"/>
    <property type="match status" value="1"/>
</dbReference>
<evidence type="ECO:0000313" key="19">
    <source>
        <dbReference type="EMBL" id="CDP37496.1"/>
    </source>
</evidence>
<feature type="domain" description="UmuC" evidence="18">
    <location>
        <begin position="258"/>
        <end position="448"/>
    </location>
</feature>
<comment type="subcellular location">
    <subcellularLocation>
        <location evidence="1 14">Nucleus</location>
    </subcellularLocation>
</comment>
<dbReference type="PROSITE" id="PS50173">
    <property type="entry name" value="UMUC"/>
    <property type="match status" value="1"/>
</dbReference>
<organism evidence="19">
    <name type="scientific">Blastobotrys adeninivorans</name>
    <name type="common">Yeast</name>
    <name type="synonym">Arxula adeninivorans</name>
    <dbReference type="NCBI Taxonomy" id="409370"/>
    <lineage>
        <taxon>Eukaryota</taxon>
        <taxon>Fungi</taxon>
        <taxon>Dikarya</taxon>
        <taxon>Ascomycota</taxon>
        <taxon>Saccharomycotina</taxon>
        <taxon>Dipodascomycetes</taxon>
        <taxon>Dipodascales</taxon>
        <taxon>Trichomonascaceae</taxon>
        <taxon>Blastobotrys</taxon>
    </lineage>
</organism>
<keyword evidence="10 14" id="KW-0238">DNA-binding</keyword>
<evidence type="ECO:0000256" key="7">
    <source>
        <dbReference type="ARBA" id="ARBA00022723"/>
    </source>
</evidence>
<dbReference type="GO" id="GO:0005634">
    <property type="term" value="C:nucleus"/>
    <property type="evidence" value="ECO:0007669"/>
    <property type="project" value="UniProtKB-SubCell"/>
</dbReference>
<dbReference type="EMBL" id="HG937694">
    <property type="protein sequence ID" value="CDP37496.1"/>
    <property type="molecule type" value="Genomic_DNA"/>
</dbReference>
<keyword evidence="7 15" id="KW-0479">Metal-binding</keyword>
<dbReference type="GO" id="GO:0046872">
    <property type="term" value="F:metal ion binding"/>
    <property type="evidence" value="ECO:0007669"/>
    <property type="project" value="UniProtKB-KW"/>
</dbReference>
<evidence type="ECO:0000256" key="2">
    <source>
        <dbReference type="ARBA" id="ARBA00010945"/>
    </source>
</evidence>
<evidence type="ECO:0000256" key="5">
    <source>
        <dbReference type="ARBA" id="ARBA00022679"/>
    </source>
</evidence>
<protein>
    <recommendedName>
        <fullName evidence="3 14">DNA repair protein REV1</fullName>
        <ecNumber evidence="14">2.7.7.-</ecNumber>
    </recommendedName>
</protein>
<feature type="binding site" evidence="15">
    <location>
        <position position="262"/>
    </location>
    <ligand>
        <name>Mg(2+)</name>
        <dbReference type="ChEBI" id="CHEBI:18420"/>
        <label>1</label>
    </ligand>
</feature>
<feature type="region of interest" description="Disordered" evidence="16">
    <location>
        <begin position="625"/>
        <end position="725"/>
    </location>
</feature>
<dbReference type="InterPro" id="IPR036420">
    <property type="entry name" value="BRCT_dom_sf"/>
</dbReference>
<dbReference type="InterPro" id="IPR012112">
    <property type="entry name" value="REV1"/>
</dbReference>
<dbReference type="Gene3D" id="6.10.250.1490">
    <property type="match status" value="1"/>
</dbReference>
<evidence type="ECO:0000259" key="18">
    <source>
        <dbReference type="PROSITE" id="PS50173"/>
    </source>
</evidence>
<evidence type="ECO:0000256" key="9">
    <source>
        <dbReference type="ARBA" id="ARBA00022842"/>
    </source>
</evidence>
<keyword evidence="4 14" id="KW-0237">DNA synthesis</keyword>
<evidence type="ECO:0000256" key="16">
    <source>
        <dbReference type="SAM" id="MobiDB-lite"/>
    </source>
</evidence>
<evidence type="ECO:0000256" key="4">
    <source>
        <dbReference type="ARBA" id="ARBA00022634"/>
    </source>
</evidence>
<evidence type="ECO:0000256" key="14">
    <source>
        <dbReference type="PIRNR" id="PIRNR036573"/>
    </source>
</evidence>
<dbReference type="Pfam" id="PF14377">
    <property type="entry name" value="UBM"/>
    <property type="match status" value="1"/>
</dbReference>
<feature type="compositionally biased region" description="Polar residues" evidence="16">
    <location>
        <begin position="625"/>
        <end position="652"/>
    </location>
</feature>
<dbReference type="InterPro" id="IPR043502">
    <property type="entry name" value="DNA/RNA_pol_sf"/>
</dbReference>
<dbReference type="AlphaFoldDB" id="A0A060TE53"/>
<dbReference type="InterPro" id="IPR036775">
    <property type="entry name" value="DNA_pol_Y-fam_lit_finger_sf"/>
</dbReference>
<dbReference type="InterPro" id="IPR043128">
    <property type="entry name" value="Rev_trsase/Diguanyl_cyclase"/>
</dbReference>
<evidence type="ECO:0000256" key="12">
    <source>
        <dbReference type="ARBA" id="ARBA00023242"/>
    </source>
</evidence>
<dbReference type="CDD" id="cd17719">
    <property type="entry name" value="BRCT_Rev1"/>
    <property type="match status" value="1"/>
</dbReference>
<dbReference type="InterPro" id="IPR001357">
    <property type="entry name" value="BRCT_dom"/>
</dbReference>
<comment type="function">
    <text evidence="13">Deoxycytidyl transferase involved in DNA repair. Transfers a dCMP residue from dCTP to the 3'-end of a DNA primer in a template-dependent reaction. May assist in the first step in the bypass of abasic lesions by the insertion of a nucleotide opposite the lesion. Required for normal induction of mutations by physical and chemical agents. Involved in mitochondrial DNA mutagenesis.</text>
</comment>
<feature type="domain" description="BRCT" evidence="17">
    <location>
        <begin position="52"/>
        <end position="140"/>
    </location>
</feature>
<dbReference type="SMART" id="SM00292">
    <property type="entry name" value="BRCT"/>
    <property type="match status" value="1"/>
</dbReference>
<dbReference type="Gene3D" id="3.30.1490.100">
    <property type="entry name" value="DNA polymerase, Y-family, little finger domain"/>
    <property type="match status" value="1"/>
</dbReference>
<dbReference type="Pfam" id="PF11799">
    <property type="entry name" value="IMS_C"/>
    <property type="match status" value="1"/>
</dbReference>
<dbReference type="PhylomeDB" id="A0A060TE53"/>
<reference evidence="19" key="2">
    <citation type="submission" date="2014-06" db="EMBL/GenBank/DDBJ databases">
        <title>The complete genome of Blastobotrys (Arxula) adeninivorans LS3 - a yeast of biotechnological interest.</title>
        <authorList>
            <person name="Kunze G."/>
            <person name="Gaillardin C."/>
            <person name="Czernicka M."/>
            <person name="Durrens P."/>
            <person name="Martin T."/>
            <person name="Boer E."/>
            <person name="Gabaldon T."/>
            <person name="Cruz J."/>
            <person name="Talla E."/>
            <person name="Marck C."/>
            <person name="Goffeau A."/>
            <person name="Barbe V."/>
            <person name="Baret P."/>
            <person name="Baronian K."/>
            <person name="Beier S."/>
            <person name="Bleykasten C."/>
            <person name="Bode R."/>
            <person name="Casaregola S."/>
            <person name="Despons L."/>
            <person name="Fairhead C."/>
            <person name="Giersberg M."/>
            <person name="Gierski P."/>
            <person name="Hahnel U."/>
            <person name="Hartmann A."/>
            <person name="Jankowska D."/>
            <person name="Jubin C."/>
            <person name="Jung P."/>
            <person name="Lafontaine I."/>
            <person name="Leh-Louis V."/>
            <person name="Lemaire M."/>
            <person name="Marcet-Houben M."/>
            <person name="Mascher M."/>
            <person name="Morel G."/>
            <person name="Richard G.-F."/>
            <person name="Riechen J."/>
            <person name="Sacerdot C."/>
            <person name="Sarkar A."/>
            <person name="Savel G."/>
            <person name="Schacherer J."/>
            <person name="Sherman D."/>
            <person name="Straub M.-L."/>
            <person name="Stein N."/>
            <person name="Thierry A."/>
            <person name="Trautwein-Schult A."/>
            <person name="Westhof E."/>
            <person name="Worch S."/>
            <person name="Dujon B."/>
            <person name="Souciet J.-L."/>
            <person name="Wincker P."/>
            <person name="Scholz U."/>
            <person name="Neuveglise N."/>
        </authorList>
    </citation>
    <scope>NUCLEOTIDE SEQUENCE</scope>
    <source>
        <strain evidence="19">LS3</strain>
    </source>
</reference>
<dbReference type="GO" id="GO:0042276">
    <property type="term" value="P:error-prone translesion synthesis"/>
    <property type="evidence" value="ECO:0007669"/>
    <property type="project" value="InterPro"/>
</dbReference>
<feature type="compositionally biased region" description="Basic and acidic residues" evidence="16">
    <location>
        <begin position="704"/>
        <end position="719"/>
    </location>
</feature>
<name>A0A060TE53_BLAAD</name>
<dbReference type="PANTHER" id="PTHR45990">
    <property type="entry name" value="DNA REPAIR PROTEIN REV1"/>
    <property type="match status" value="1"/>
</dbReference>
<comment type="cofactor">
    <cofactor evidence="15">
        <name>Mg(2+)</name>
        <dbReference type="ChEBI" id="CHEBI:18420"/>
    </cofactor>
    <text evidence="15">Binds 2 magnesium ions.</text>
</comment>
<dbReference type="GO" id="GO:0070987">
    <property type="term" value="P:error-free translesion synthesis"/>
    <property type="evidence" value="ECO:0007669"/>
    <property type="project" value="TreeGrafter"/>
</dbReference>
<evidence type="ECO:0000259" key="17">
    <source>
        <dbReference type="PROSITE" id="PS50172"/>
    </source>
</evidence>
<feature type="region of interest" description="Disordered" evidence="16">
    <location>
        <begin position="152"/>
        <end position="179"/>
    </location>
</feature>
<dbReference type="PROSITE" id="PS50172">
    <property type="entry name" value="BRCT"/>
    <property type="match status" value="1"/>
</dbReference>
<gene>
    <name evidence="19" type="ORF">GNLVRS02_ARAD1D12848g</name>
</gene>
<evidence type="ECO:0000256" key="3">
    <source>
        <dbReference type="ARBA" id="ARBA00020399"/>
    </source>
</evidence>
<dbReference type="Gene3D" id="3.30.70.270">
    <property type="match status" value="1"/>
</dbReference>